<dbReference type="AlphaFoldDB" id="A0A4R7J2G0"/>
<evidence type="ECO:0000313" key="3">
    <source>
        <dbReference type="EMBL" id="TDT31350.1"/>
    </source>
</evidence>
<dbReference type="RefSeq" id="WP_133755640.1">
    <property type="nucleotide sequence ID" value="NZ_SOAW01000002.1"/>
</dbReference>
<feature type="transmembrane region" description="Helical" evidence="2">
    <location>
        <begin position="232"/>
        <end position="258"/>
    </location>
</feature>
<reference evidence="3 4" key="1">
    <citation type="submission" date="2019-03" db="EMBL/GenBank/DDBJ databases">
        <title>Genomic Encyclopedia of Archaeal and Bacterial Type Strains, Phase II (KMG-II): from individual species to whole genera.</title>
        <authorList>
            <person name="Goeker M."/>
        </authorList>
    </citation>
    <scope>NUCLEOTIDE SEQUENCE [LARGE SCALE GENOMIC DNA]</scope>
    <source>
        <strain evidence="3 4">DSM 24323</strain>
    </source>
</reference>
<organism evidence="3 4">
    <name type="scientific">Naumannella halotolerans</name>
    <dbReference type="NCBI Taxonomy" id="993414"/>
    <lineage>
        <taxon>Bacteria</taxon>
        <taxon>Bacillati</taxon>
        <taxon>Actinomycetota</taxon>
        <taxon>Actinomycetes</taxon>
        <taxon>Propionibacteriales</taxon>
        <taxon>Propionibacteriaceae</taxon>
        <taxon>Naumannella</taxon>
    </lineage>
</organism>
<keyword evidence="2" id="KW-0472">Membrane</keyword>
<dbReference type="Proteomes" id="UP000295371">
    <property type="component" value="Unassembled WGS sequence"/>
</dbReference>
<proteinExistence type="predicted"/>
<protein>
    <submittedName>
        <fullName evidence="3">Uncharacterized protein</fullName>
    </submittedName>
</protein>
<sequence length="261" mass="28270">MYTLIAALIGAAAALTVHVLQRSRTHARKVQRLAELDEMQAWIEAEIDALTNALARCPQNPTSPFTTVVESDVRTEPIKRLREDHKAARKEWEKATPRRDRNDAPESRVQRITALRIRLGDSLQRLCETRQDLRIGYVIAANRPLLVKVGAGSLATCLLASGICYLVPLMSTLLLLIPDISRDIIQAVTVLTGSFALVVSSIAGGLAAAGLGDVAVEQQRFRRNNFAAEALRLGYITLGIVLGCALAVALLAAGFAAISIR</sequence>
<name>A0A4R7J2G0_9ACTN</name>
<dbReference type="EMBL" id="SOAW01000002">
    <property type="protein sequence ID" value="TDT31350.1"/>
    <property type="molecule type" value="Genomic_DNA"/>
</dbReference>
<evidence type="ECO:0000256" key="1">
    <source>
        <dbReference type="SAM" id="MobiDB-lite"/>
    </source>
</evidence>
<keyword evidence="4" id="KW-1185">Reference proteome</keyword>
<feature type="transmembrane region" description="Helical" evidence="2">
    <location>
        <begin position="153"/>
        <end position="176"/>
    </location>
</feature>
<evidence type="ECO:0000256" key="2">
    <source>
        <dbReference type="SAM" id="Phobius"/>
    </source>
</evidence>
<keyword evidence="2" id="KW-1133">Transmembrane helix</keyword>
<feature type="region of interest" description="Disordered" evidence="1">
    <location>
        <begin position="84"/>
        <end position="106"/>
    </location>
</feature>
<evidence type="ECO:0000313" key="4">
    <source>
        <dbReference type="Proteomes" id="UP000295371"/>
    </source>
</evidence>
<feature type="transmembrane region" description="Helical" evidence="2">
    <location>
        <begin position="188"/>
        <end position="212"/>
    </location>
</feature>
<comment type="caution">
    <text evidence="3">The sequence shown here is derived from an EMBL/GenBank/DDBJ whole genome shotgun (WGS) entry which is preliminary data.</text>
</comment>
<keyword evidence="2" id="KW-0812">Transmembrane</keyword>
<gene>
    <name evidence="3" type="ORF">CLV29_2769</name>
</gene>
<accession>A0A4R7J2G0</accession>